<dbReference type="InterPro" id="IPR022727">
    <property type="entry name" value="Cuticle_C1"/>
</dbReference>
<feature type="chain" id="PRO_5043899721" evidence="3">
    <location>
        <begin position="18"/>
        <end position="224"/>
    </location>
</feature>
<accession>A0AAV7I8G3</accession>
<feature type="signal peptide" evidence="3">
    <location>
        <begin position="1"/>
        <end position="17"/>
    </location>
</feature>
<evidence type="ECO:0000256" key="1">
    <source>
        <dbReference type="ARBA" id="ARBA00022460"/>
    </source>
</evidence>
<keyword evidence="1" id="KW-0193">Cuticle</keyword>
<keyword evidence="2" id="KW-0677">Repeat</keyword>
<organism evidence="4 5">
    <name type="scientific">Cotesia glomerata</name>
    <name type="common">Lepidopteran parasitic wasp</name>
    <name type="synonym">Apanteles glomeratus</name>
    <dbReference type="NCBI Taxonomy" id="32391"/>
    <lineage>
        <taxon>Eukaryota</taxon>
        <taxon>Metazoa</taxon>
        <taxon>Ecdysozoa</taxon>
        <taxon>Arthropoda</taxon>
        <taxon>Hexapoda</taxon>
        <taxon>Insecta</taxon>
        <taxon>Pterygota</taxon>
        <taxon>Neoptera</taxon>
        <taxon>Endopterygota</taxon>
        <taxon>Hymenoptera</taxon>
        <taxon>Apocrita</taxon>
        <taxon>Ichneumonoidea</taxon>
        <taxon>Braconidae</taxon>
        <taxon>Microgastrinae</taxon>
        <taxon>Cotesia</taxon>
    </lineage>
</organism>
<evidence type="ECO:0000256" key="3">
    <source>
        <dbReference type="SAM" id="SignalP"/>
    </source>
</evidence>
<protein>
    <submittedName>
        <fullName evidence="4">Uncharacterized protein</fullName>
    </submittedName>
</protein>
<proteinExistence type="predicted"/>
<comment type="caution">
    <text evidence="4">The sequence shown here is derived from an EMBL/GenBank/DDBJ whole genome shotgun (WGS) entry which is preliminary data.</text>
</comment>
<dbReference type="GO" id="GO:0042302">
    <property type="term" value="F:structural constituent of cuticle"/>
    <property type="evidence" value="ECO:0007669"/>
    <property type="project" value="UniProtKB-KW"/>
</dbReference>
<keyword evidence="5" id="KW-1185">Reference proteome</keyword>
<evidence type="ECO:0000313" key="4">
    <source>
        <dbReference type="EMBL" id="KAH0554972.1"/>
    </source>
</evidence>
<gene>
    <name evidence="4" type="ORF">KQX54_014236</name>
</gene>
<dbReference type="PANTHER" id="PTHR39068">
    <property type="entry name" value="LARVAL/PUPAL CUTICLE PROTEIN H1C-LIKE PROTEIN-RELATED"/>
    <property type="match status" value="1"/>
</dbReference>
<keyword evidence="3" id="KW-0732">Signal</keyword>
<sequence length="224" mass="24285">MAFKLMLICALLAGAKANSVSTSDNIYRSHGNLAQVSTESKTVETPYSSSSKTDVRLSNPSVYVSGIAAPEVNISPATFTKTIVHPYPVTHHYQQSYSAPSYQQSYSAPSYYSAPVAKYEVPVVKYAAPVAKYVAPVAKYAAPAYPVPVAQHVYSAAPSVYTASSVNHHEPVYAHQAQAAPIYAAPHYYSQQVAQPVVKVAYSPASEVTHFSYNNVNDHVNYSW</sequence>
<dbReference type="Pfam" id="PF11018">
    <property type="entry name" value="Cuticle_3"/>
    <property type="match status" value="1"/>
</dbReference>
<name>A0AAV7I8G3_COTGL</name>
<dbReference type="Proteomes" id="UP000826195">
    <property type="component" value="Unassembled WGS sequence"/>
</dbReference>
<dbReference type="AlphaFoldDB" id="A0AAV7I8G3"/>
<evidence type="ECO:0000313" key="5">
    <source>
        <dbReference type="Proteomes" id="UP000826195"/>
    </source>
</evidence>
<evidence type="ECO:0000256" key="2">
    <source>
        <dbReference type="ARBA" id="ARBA00022737"/>
    </source>
</evidence>
<dbReference type="EMBL" id="JAHXZJ010001119">
    <property type="protein sequence ID" value="KAH0554972.1"/>
    <property type="molecule type" value="Genomic_DNA"/>
</dbReference>
<reference evidence="4 5" key="1">
    <citation type="journal article" date="2021" name="J. Hered.">
        <title>A chromosome-level genome assembly of the parasitoid wasp, Cotesia glomerata (Hymenoptera: Braconidae).</title>
        <authorList>
            <person name="Pinto B.J."/>
            <person name="Weis J.J."/>
            <person name="Gamble T."/>
            <person name="Ode P.J."/>
            <person name="Paul R."/>
            <person name="Zaspel J.M."/>
        </authorList>
    </citation>
    <scope>NUCLEOTIDE SEQUENCE [LARGE SCALE GENOMIC DNA]</scope>
    <source>
        <strain evidence="4">CgM1</strain>
    </source>
</reference>